<dbReference type="InterPro" id="IPR034660">
    <property type="entry name" value="DinB/YfiT-like"/>
</dbReference>
<organism evidence="1">
    <name type="scientific">hydrothermal vent metagenome</name>
    <dbReference type="NCBI Taxonomy" id="652676"/>
    <lineage>
        <taxon>unclassified sequences</taxon>
        <taxon>metagenomes</taxon>
        <taxon>ecological metagenomes</taxon>
    </lineage>
</organism>
<sequence>MKFAKPGAGLPEGERLFIRLFLVPIARVVMNWSIARLLIKREVNIIKKLITDISTKQLQQKMSIARTFAIEDNSRQFSINEVLEHLVIAGTLVKKVIETLSQEKEVNFDIKIENVKPKENKENQLDDFLDFYDKYDIFINNLPKKQSKMTKAHPWFVSFNNFDWNIFMFMHTFIHRRQIQAILNELKKDENE</sequence>
<evidence type="ECO:0000313" key="1">
    <source>
        <dbReference type="EMBL" id="SFV55253.1"/>
    </source>
</evidence>
<dbReference type="SUPFAM" id="SSF109854">
    <property type="entry name" value="DinB/YfiT-like putative metalloenzymes"/>
    <property type="match status" value="1"/>
</dbReference>
<dbReference type="Gene3D" id="1.20.120.450">
    <property type="entry name" value="dinb family like domain"/>
    <property type="match status" value="1"/>
</dbReference>
<name>A0A1W1BP14_9ZZZZ</name>
<reference evidence="1" key="1">
    <citation type="submission" date="2016-10" db="EMBL/GenBank/DDBJ databases">
        <authorList>
            <person name="de Groot N.N."/>
        </authorList>
    </citation>
    <scope>NUCLEOTIDE SEQUENCE</scope>
</reference>
<accession>A0A1W1BP14</accession>
<dbReference type="EMBL" id="FPHE01000059">
    <property type="protein sequence ID" value="SFV55253.1"/>
    <property type="molecule type" value="Genomic_DNA"/>
</dbReference>
<protein>
    <recommendedName>
        <fullName evidence="2">DinB-like domain-containing protein</fullName>
    </recommendedName>
</protein>
<evidence type="ECO:0008006" key="2">
    <source>
        <dbReference type="Google" id="ProtNLM"/>
    </source>
</evidence>
<proteinExistence type="predicted"/>
<dbReference type="AlphaFoldDB" id="A0A1W1BP14"/>
<gene>
    <name evidence="1" type="ORF">MNB_SV-12-326</name>
</gene>